<dbReference type="GO" id="GO:0005886">
    <property type="term" value="C:plasma membrane"/>
    <property type="evidence" value="ECO:0007669"/>
    <property type="project" value="TreeGrafter"/>
</dbReference>
<gene>
    <name evidence="4" type="ORF">SAMN05443244_2748</name>
</gene>
<sequence length="177" mass="18486">MISIEKDLTYAAAANIVALTAAVWDVATRRIPNLLVLAGLTAGLVLHLVYDGWHGLFSALLAGFVAGAIFFIFYSAGGMGGGDVKLMAAVATLYGFASMPYLLVLTSLAGGVLALAFALRHHRLKETLFNVGTLAAHHAHEGLTPHDTHHVRNKSSLRLPYGVAIAAGCLLVAAGRG</sequence>
<dbReference type="PANTHER" id="PTHR30487:SF0">
    <property type="entry name" value="PREPILIN LEADER PEPTIDASE_N-METHYLTRANSFERASE-RELATED"/>
    <property type="match status" value="1"/>
</dbReference>
<dbReference type="OrthoDB" id="5508079at2"/>
<proteinExistence type="inferred from homology"/>
<dbReference type="PANTHER" id="PTHR30487">
    <property type="entry name" value="TYPE 4 PREPILIN-LIKE PROTEINS LEADER PEPTIDE-PROCESSING ENZYME"/>
    <property type="match status" value="1"/>
</dbReference>
<dbReference type="Pfam" id="PF01478">
    <property type="entry name" value="Peptidase_A24"/>
    <property type="match status" value="1"/>
</dbReference>
<dbReference type="AlphaFoldDB" id="A0A1H4Q347"/>
<dbReference type="EMBL" id="FNSD01000001">
    <property type="protein sequence ID" value="SEC13832.1"/>
    <property type="molecule type" value="Genomic_DNA"/>
</dbReference>
<dbReference type="RefSeq" id="WP_074654557.1">
    <property type="nucleotide sequence ID" value="NZ_FNSD01000001.1"/>
</dbReference>
<evidence type="ECO:0000313" key="4">
    <source>
        <dbReference type="EMBL" id="SEC13832.1"/>
    </source>
</evidence>
<evidence type="ECO:0000256" key="1">
    <source>
        <dbReference type="ARBA" id="ARBA00005801"/>
    </source>
</evidence>
<protein>
    <submittedName>
        <fullName evidence="4">Prepilin peptidase CpaA</fullName>
    </submittedName>
</protein>
<dbReference type="GO" id="GO:0006465">
    <property type="term" value="P:signal peptide processing"/>
    <property type="evidence" value="ECO:0007669"/>
    <property type="project" value="TreeGrafter"/>
</dbReference>
<comment type="similarity">
    <text evidence="1">Belongs to the peptidase A24 family.</text>
</comment>
<dbReference type="InterPro" id="IPR000045">
    <property type="entry name" value="Prepilin_IV_endopep_pep"/>
</dbReference>
<dbReference type="Proteomes" id="UP000182409">
    <property type="component" value="Unassembled WGS sequence"/>
</dbReference>
<dbReference type="Gene3D" id="1.20.120.1220">
    <property type="match status" value="1"/>
</dbReference>
<dbReference type="InterPro" id="IPR050882">
    <property type="entry name" value="Prepilin_peptidase/N-MTase"/>
</dbReference>
<feature type="domain" description="Prepilin type IV endopeptidase peptidase" evidence="3">
    <location>
        <begin position="16"/>
        <end position="115"/>
    </location>
</feature>
<keyword evidence="2" id="KW-0812">Transmembrane</keyword>
<name>A0A1H4Q347_9BACT</name>
<keyword evidence="2" id="KW-0472">Membrane</keyword>
<keyword evidence="2" id="KW-1133">Transmembrane helix</keyword>
<reference evidence="4 5" key="1">
    <citation type="submission" date="2016-10" db="EMBL/GenBank/DDBJ databases">
        <authorList>
            <person name="de Groot N.N."/>
        </authorList>
    </citation>
    <scope>NUCLEOTIDE SEQUENCE [LARGE SCALE GENOMIC DNA]</scope>
    <source>
        <strain evidence="4 5">AB35.6</strain>
    </source>
</reference>
<evidence type="ECO:0000259" key="3">
    <source>
        <dbReference type="Pfam" id="PF01478"/>
    </source>
</evidence>
<feature type="transmembrane region" description="Helical" evidence="2">
    <location>
        <begin position="30"/>
        <end position="49"/>
    </location>
</feature>
<accession>A0A1H4Q347</accession>
<dbReference type="GO" id="GO:0004190">
    <property type="term" value="F:aspartic-type endopeptidase activity"/>
    <property type="evidence" value="ECO:0007669"/>
    <property type="project" value="InterPro"/>
</dbReference>
<organism evidence="4 5">
    <name type="scientific">Terriglobus roseus</name>
    <dbReference type="NCBI Taxonomy" id="392734"/>
    <lineage>
        <taxon>Bacteria</taxon>
        <taxon>Pseudomonadati</taxon>
        <taxon>Acidobacteriota</taxon>
        <taxon>Terriglobia</taxon>
        <taxon>Terriglobales</taxon>
        <taxon>Acidobacteriaceae</taxon>
        <taxon>Terriglobus</taxon>
    </lineage>
</organism>
<feature type="transmembrane region" description="Helical" evidence="2">
    <location>
        <begin position="56"/>
        <end position="76"/>
    </location>
</feature>
<evidence type="ECO:0000256" key="2">
    <source>
        <dbReference type="SAM" id="Phobius"/>
    </source>
</evidence>
<feature type="transmembrane region" description="Helical" evidence="2">
    <location>
        <begin position="96"/>
        <end position="119"/>
    </location>
</feature>
<evidence type="ECO:0000313" key="5">
    <source>
        <dbReference type="Proteomes" id="UP000182409"/>
    </source>
</evidence>